<dbReference type="InterPro" id="IPR017871">
    <property type="entry name" value="ABC_transporter-like_CS"/>
</dbReference>
<dbReference type="RefSeq" id="WP_220562342.1">
    <property type="nucleotide sequence ID" value="NZ_CP074133.1"/>
</dbReference>
<name>A0ABX8BG62_9ACTN</name>
<dbReference type="EMBL" id="CP074133">
    <property type="protein sequence ID" value="QUX21131.1"/>
    <property type="molecule type" value="Genomic_DNA"/>
</dbReference>
<evidence type="ECO:0000256" key="1">
    <source>
        <dbReference type="ARBA" id="ARBA00022741"/>
    </source>
</evidence>
<keyword evidence="2 5" id="KW-0067">ATP-binding</keyword>
<dbReference type="SUPFAM" id="SSF52540">
    <property type="entry name" value="P-loop containing nucleoside triphosphate hydrolases"/>
    <property type="match status" value="1"/>
</dbReference>
<dbReference type="PROSITE" id="PS00211">
    <property type="entry name" value="ABC_TRANSPORTER_1"/>
    <property type="match status" value="1"/>
</dbReference>
<dbReference type="InterPro" id="IPR003593">
    <property type="entry name" value="AAA+_ATPase"/>
</dbReference>
<dbReference type="PANTHER" id="PTHR43158:SF2">
    <property type="entry name" value="SKFA PEPTIDE EXPORT ATP-BINDING PROTEIN SKFE"/>
    <property type="match status" value="1"/>
</dbReference>
<protein>
    <submittedName>
        <fullName evidence="5">ABC transporter ATP-binding protein</fullName>
    </submittedName>
</protein>
<keyword evidence="6" id="KW-1185">Reference proteome</keyword>
<dbReference type="Proteomes" id="UP000676079">
    <property type="component" value="Chromosome"/>
</dbReference>
<dbReference type="SMART" id="SM00382">
    <property type="entry name" value="AAA"/>
    <property type="match status" value="1"/>
</dbReference>
<dbReference type="GO" id="GO:0005524">
    <property type="term" value="F:ATP binding"/>
    <property type="evidence" value="ECO:0007669"/>
    <property type="project" value="UniProtKB-KW"/>
</dbReference>
<dbReference type="Pfam" id="PF00005">
    <property type="entry name" value="ABC_tran"/>
    <property type="match status" value="1"/>
</dbReference>
<dbReference type="PANTHER" id="PTHR43158">
    <property type="entry name" value="SKFA PEPTIDE EXPORT ATP-BINDING PROTEIN SKFE"/>
    <property type="match status" value="1"/>
</dbReference>
<sequence>MTGEAAVAAEGLVKTRRGRRVLDGCTFEIPAGAVCGVLGRNGAGKTTLLRVLAGLTAPTEGRVLVRGESPLARTPGPAHLGQDKPLPGGLTAEEVLRTGRALNPDWDEATARRVLAAGDLPEGVRVGRMSGGQRSLVALALTLGRRTGVALLDEPFADLDPLVRHRVSGLLMAEVADGDLTVLVSTHVFADLAGLCDHLLLLARGRVALAGAVADIEADHLRMVGVADDDPGHLDGHTVVSDSRTGRQVSALVKTDGPAPPQGWSAQPASLEEITLAYLAGAGNKGERR</sequence>
<dbReference type="PROSITE" id="PS50893">
    <property type="entry name" value="ABC_TRANSPORTER_2"/>
    <property type="match status" value="1"/>
</dbReference>
<dbReference type="InterPro" id="IPR003439">
    <property type="entry name" value="ABC_transporter-like_ATP-bd"/>
</dbReference>
<dbReference type="Gene3D" id="3.40.50.300">
    <property type="entry name" value="P-loop containing nucleotide triphosphate hydrolases"/>
    <property type="match status" value="1"/>
</dbReference>
<keyword evidence="1" id="KW-0547">Nucleotide-binding</keyword>
<gene>
    <name evidence="5" type="ORF">KGD84_22145</name>
</gene>
<evidence type="ECO:0000313" key="6">
    <source>
        <dbReference type="Proteomes" id="UP000676079"/>
    </source>
</evidence>
<evidence type="ECO:0000313" key="5">
    <source>
        <dbReference type="EMBL" id="QUX21131.1"/>
    </source>
</evidence>
<accession>A0ABX8BG62</accession>
<organism evidence="5 6">
    <name type="scientific">Nocardiopsis changdeensis</name>
    <dbReference type="NCBI Taxonomy" id="2831969"/>
    <lineage>
        <taxon>Bacteria</taxon>
        <taxon>Bacillati</taxon>
        <taxon>Actinomycetota</taxon>
        <taxon>Actinomycetes</taxon>
        <taxon>Streptosporangiales</taxon>
        <taxon>Nocardiopsidaceae</taxon>
        <taxon>Nocardiopsis</taxon>
    </lineage>
</organism>
<evidence type="ECO:0000256" key="2">
    <source>
        <dbReference type="ARBA" id="ARBA00022840"/>
    </source>
</evidence>
<dbReference type="InterPro" id="IPR027417">
    <property type="entry name" value="P-loop_NTPase"/>
</dbReference>
<proteinExistence type="predicted"/>
<reference evidence="5 6" key="1">
    <citation type="submission" date="2021-05" db="EMBL/GenBank/DDBJ databases">
        <title>Direct Submission.</title>
        <authorList>
            <person name="Li K."/>
            <person name="Gao J."/>
        </authorList>
    </citation>
    <scope>NUCLEOTIDE SEQUENCE [LARGE SCALE GENOMIC DNA]</scope>
    <source>
        <strain evidence="5 6">Mg02</strain>
    </source>
</reference>
<feature type="domain" description="ABC transporter" evidence="4">
    <location>
        <begin position="7"/>
        <end position="229"/>
    </location>
</feature>
<feature type="region of interest" description="Disordered" evidence="3">
    <location>
        <begin position="69"/>
        <end position="88"/>
    </location>
</feature>
<evidence type="ECO:0000256" key="3">
    <source>
        <dbReference type="SAM" id="MobiDB-lite"/>
    </source>
</evidence>
<evidence type="ECO:0000259" key="4">
    <source>
        <dbReference type="PROSITE" id="PS50893"/>
    </source>
</evidence>
<dbReference type="CDD" id="cd03230">
    <property type="entry name" value="ABC_DR_subfamily_A"/>
    <property type="match status" value="1"/>
</dbReference>